<dbReference type="InterPro" id="IPR000160">
    <property type="entry name" value="GGDEF_dom"/>
</dbReference>
<keyword evidence="3" id="KW-1133">Transmembrane helix</keyword>
<name>A0A495BHI0_VOGIN</name>
<feature type="domain" description="GGDEF" evidence="4">
    <location>
        <begin position="393"/>
        <end position="528"/>
    </location>
</feature>
<gene>
    <name evidence="5" type="ORF">C8E02_0566</name>
</gene>
<organism evidence="5 6">
    <name type="scientific">Vogesella indigofera</name>
    <name type="common">Pseudomonas indigofera</name>
    <dbReference type="NCBI Taxonomy" id="45465"/>
    <lineage>
        <taxon>Bacteria</taxon>
        <taxon>Pseudomonadati</taxon>
        <taxon>Pseudomonadota</taxon>
        <taxon>Betaproteobacteria</taxon>
        <taxon>Neisseriales</taxon>
        <taxon>Chromobacteriaceae</taxon>
        <taxon>Vogesella</taxon>
    </lineage>
</organism>
<feature type="transmembrane region" description="Helical" evidence="3">
    <location>
        <begin position="313"/>
        <end position="331"/>
    </location>
</feature>
<evidence type="ECO:0000256" key="2">
    <source>
        <dbReference type="ARBA" id="ARBA00034247"/>
    </source>
</evidence>
<evidence type="ECO:0000256" key="3">
    <source>
        <dbReference type="SAM" id="Phobius"/>
    </source>
</evidence>
<dbReference type="GO" id="GO:0005886">
    <property type="term" value="C:plasma membrane"/>
    <property type="evidence" value="ECO:0007669"/>
    <property type="project" value="TreeGrafter"/>
</dbReference>
<dbReference type="InterPro" id="IPR007890">
    <property type="entry name" value="CHASE2"/>
</dbReference>
<dbReference type="GO" id="GO:0043709">
    <property type="term" value="P:cell adhesion involved in single-species biofilm formation"/>
    <property type="evidence" value="ECO:0007669"/>
    <property type="project" value="TreeGrafter"/>
</dbReference>
<dbReference type="GO" id="GO:0052621">
    <property type="term" value="F:diguanylate cyclase activity"/>
    <property type="evidence" value="ECO:0007669"/>
    <property type="project" value="UniProtKB-EC"/>
</dbReference>
<dbReference type="AlphaFoldDB" id="A0A495BHI0"/>
<dbReference type="CDD" id="cd01949">
    <property type="entry name" value="GGDEF"/>
    <property type="match status" value="1"/>
</dbReference>
<keyword evidence="3" id="KW-0812">Transmembrane</keyword>
<dbReference type="InterPro" id="IPR043128">
    <property type="entry name" value="Rev_trsase/Diguanyl_cyclase"/>
</dbReference>
<dbReference type="InterPro" id="IPR029787">
    <property type="entry name" value="Nucleotide_cyclase"/>
</dbReference>
<dbReference type="Proteomes" id="UP000279384">
    <property type="component" value="Unassembled WGS sequence"/>
</dbReference>
<dbReference type="GO" id="GO:1902201">
    <property type="term" value="P:negative regulation of bacterial-type flagellum-dependent cell motility"/>
    <property type="evidence" value="ECO:0007669"/>
    <property type="project" value="TreeGrafter"/>
</dbReference>
<dbReference type="InterPro" id="IPR050469">
    <property type="entry name" value="Diguanylate_Cyclase"/>
</dbReference>
<dbReference type="EMBL" id="RBID01000011">
    <property type="protein sequence ID" value="RKQ60810.1"/>
    <property type="molecule type" value="Genomic_DNA"/>
</dbReference>
<evidence type="ECO:0000313" key="6">
    <source>
        <dbReference type="Proteomes" id="UP000279384"/>
    </source>
</evidence>
<reference evidence="5 6" key="1">
    <citation type="submission" date="2018-10" db="EMBL/GenBank/DDBJ databases">
        <title>Genomic Encyclopedia of Type Strains, Phase IV (KMG-IV): sequencing the most valuable type-strain genomes for metagenomic binning, comparative biology and taxonomic classification.</title>
        <authorList>
            <person name="Goeker M."/>
        </authorList>
    </citation>
    <scope>NUCLEOTIDE SEQUENCE [LARGE SCALE GENOMIC DNA]</scope>
    <source>
        <strain evidence="5 6">DSM 3303</strain>
    </source>
</reference>
<proteinExistence type="predicted"/>
<dbReference type="PROSITE" id="PS50887">
    <property type="entry name" value="GGDEF"/>
    <property type="match status" value="1"/>
</dbReference>
<dbReference type="Pfam" id="PF05226">
    <property type="entry name" value="CHASE2"/>
    <property type="match status" value="1"/>
</dbReference>
<dbReference type="Pfam" id="PF00990">
    <property type="entry name" value="GGDEF"/>
    <property type="match status" value="1"/>
</dbReference>
<dbReference type="SUPFAM" id="SSF55073">
    <property type="entry name" value="Nucleotide cyclase"/>
    <property type="match status" value="1"/>
</dbReference>
<dbReference type="FunFam" id="3.30.70.270:FF:000001">
    <property type="entry name" value="Diguanylate cyclase domain protein"/>
    <property type="match status" value="1"/>
</dbReference>
<dbReference type="PANTHER" id="PTHR45138:SF9">
    <property type="entry name" value="DIGUANYLATE CYCLASE DGCM-RELATED"/>
    <property type="match status" value="1"/>
</dbReference>
<dbReference type="SMART" id="SM00267">
    <property type="entry name" value="GGDEF"/>
    <property type="match status" value="1"/>
</dbReference>
<comment type="caution">
    <text evidence="5">The sequence shown here is derived from an EMBL/GenBank/DDBJ whole genome shotgun (WGS) entry which is preliminary data.</text>
</comment>
<keyword evidence="3" id="KW-0472">Membrane</keyword>
<evidence type="ECO:0000256" key="1">
    <source>
        <dbReference type="ARBA" id="ARBA00012528"/>
    </source>
</evidence>
<dbReference type="RefSeq" id="WP_120809551.1">
    <property type="nucleotide sequence ID" value="NZ_RBID01000011.1"/>
</dbReference>
<comment type="catalytic activity">
    <reaction evidence="2">
        <text>2 GTP = 3',3'-c-di-GMP + 2 diphosphate</text>
        <dbReference type="Rhea" id="RHEA:24898"/>
        <dbReference type="ChEBI" id="CHEBI:33019"/>
        <dbReference type="ChEBI" id="CHEBI:37565"/>
        <dbReference type="ChEBI" id="CHEBI:58805"/>
        <dbReference type="EC" id="2.7.7.65"/>
    </reaction>
</comment>
<dbReference type="SMART" id="SM01080">
    <property type="entry name" value="CHASE2"/>
    <property type="match status" value="1"/>
</dbReference>
<dbReference type="Gene3D" id="3.30.70.270">
    <property type="match status" value="1"/>
</dbReference>
<evidence type="ECO:0000259" key="4">
    <source>
        <dbReference type="PROSITE" id="PS50887"/>
    </source>
</evidence>
<dbReference type="EC" id="2.7.7.65" evidence="1"/>
<protein>
    <recommendedName>
        <fullName evidence="1">diguanylate cyclase</fullName>
        <ecNumber evidence="1">2.7.7.65</ecNumber>
    </recommendedName>
</protein>
<evidence type="ECO:0000313" key="5">
    <source>
        <dbReference type="EMBL" id="RKQ60810.1"/>
    </source>
</evidence>
<dbReference type="NCBIfam" id="TIGR00254">
    <property type="entry name" value="GGDEF"/>
    <property type="match status" value="1"/>
</dbReference>
<feature type="transmembrane region" description="Helical" evidence="3">
    <location>
        <begin position="283"/>
        <end position="301"/>
    </location>
</feature>
<dbReference type="PANTHER" id="PTHR45138">
    <property type="entry name" value="REGULATORY COMPONENTS OF SENSORY TRANSDUCTION SYSTEM"/>
    <property type="match status" value="1"/>
</dbReference>
<sequence length="528" mass="57907">MRPHTPKRLPAFILPALVLLVSLLPNRLDLWFQDRLGQLLAQAASDDIVIVAIDEKSLAELGRWPWPRELLAGAIDKLGNARAVGLDLVLAEPSANPESDQALVDALRRNGKVFLPAVPEVSNNQLVETLPLRMFADAAKGIGMMDYPLDQDGLIRRTYLASGLGQPRWPAFTALLAGLPPQVMALDTPVLNNRWQRHDERLLPHLDGELGFPSLSFVDILNHNGNIEALAGKTVLIGATASGLGDSHLTPMQADWPATSGVVINAATTQALQSQSLVRPLDAAYLPPLLLGLTLLWQCLLRRRYREKSIQAVAIYGATLLAGAVLLLQLQQLYLPLASLITLLMLATVTDYFLQQSHFKRLALTDKLTGLANRHHFDDRFIFTLQQAQLTRKPLALLIIDVDYFKRYNDHYGHAAGDDVLKKIATVVEKAVRNSHDLAARIGGEEFAILLPGATPEQALDIAATLRQQLLLLQIPHQQSPVGRASCSIGVLSQVPHADDTTRSLFEKADKALYAAKHNGRDRAEIAN</sequence>
<accession>A0A495BHI0</accession>